<evidence type="ECO:0000256" key="1">
    <source>
        <dbReference type="SAM" id="MobiDB-lite"/>
    </source>
</evidence>
<sequence>MASRSALSRLSLTATRSMEPARGATRYFSDDRGRVLSEEERAAENVYIKKMEKERSEKLKLKQEKEKTENENQGSDKGCIVVNGMRRGDGKLKGARNPDGGYLHQRL</sequence>
<comment type="caution">
    <text evidence="2">The sequence shown here is derived from an EMBL/GenBank/DDBJ whole genome shotgun (WGS) entry which is preliminary data.</text>
</comment>
<reference evidence="2" key="1">
    <citation type="journal article" date="2023" name="Mol. Ecol. Resour.">
        <title>Chromosome-level genome assembly of a triploid poplar Populus alba 'Berolinensis'.</title>
        <authorList>
            <person name="Chen S."/>
            <person name="Yu Y."/>
            <person name="Wang X."/>
            <person name="Wang S."/>
            <person name="Zhang T."/>
            <person name="Zhou Y."/>
            <person name="He R."/>
            <person name="Meng N."/>
            <person name="Wang Y."/>
            <person name="Liu W."/>
            <person name="Liu Z."/>
            <person name="Liu J."/>
            <person name="Guo Q."/>
            <person name="Huang H."/>
            <person name="Sederoff R.R."/>
            <person name="Wang G."/>
            <person name="Qu G."/>
            <person name="Chen S."/>
        </authorList>
    </citation>
    <scope>NUCLEOTIDE SEQUENCE</scope>
    <source>
        <strain evidence="2">SC-2020</strain>
    </source>
</reference>
<feature type="region of interest" description="Disordered" evidence="1">
    <location>
        <begin position="55"/>
        <end position="107"/>
    </location>
</feature>
<dbReference type="AlphaFoldDB" id="A0AAD6MJM2"/>
<accession>A0AAD6MJM2</accession>
<dbReference type="EMBL" id="JAQIZT010000008">
    <property type="protein sequence ID" value="KAJ6986577.1"/>
    <property type="molecule type" value="Genomic_DNA"/>
</dbReference>
<evidence type="ECO:0000313" key="2">
    <source>
        <dbReference type="EMBL" id="KAJ6986577.1"/>
    </source>
</evidence>
<feature type="compositionally biased region" description="Basic and acidic residues" evidence="1">
    <location>
        <begin position="55"/>
        <end position="70"/>
    </location>
</feature>
<dbReference type="PANTHER" id="PTHR33878:SF4">
    <property type="entry name" value="OS08G0558900 PROTEIN"/>
    <property type="match status" value="1"/>
</dbReference>
<name>A0AAD6MJM2_9ROSI</name>
<feature type="region of interest" description="Disordered" evidence="1">
    <location>
        <begin position="1"/>
        <end position="33"/>
    </location>
</feature>
<protein>
    <submittedName>
        <fullName evidence="2">Uncharacterized protein</fullName>
    </submittedName>
</protein>
<proteinExistence type="predicted"/>
<dbReference type="Gene3D" id="1.20.5.500">
    <property type="entry name" value="Single helix bin"/>
    <property type="match status" value="1"/>
</dbReference>
<dbReference type="InterPro" id="IPR045284">
    <property type="entry name" value="At2g27730-like"/>
</dbReference>
<evidence type="ECO:0000313" key="3">
    <source>
        <dbReference type="Proteomes" id="UP001164929"/>
    </source>
</evidence>
<dbReference type="PANTHER" id="PTHR33878">
    <property type="entry name" value="OS08G0559000 PROTEIN"/>
    <property type="match status" value="1"/>
</dbReference>
<gene>
    <name evidence="2" type="ORF">NC653_019944</name>
</gene>
<keyword evidence="3" id="KW-1185">Reference proteome</keyword>
<dbReference type="Proteomes" id="UP001164929">
    <property type="component" value="Chromosome 8"/>
</dbReference>
<organism evidence="2 3">
    <name type="scientific">Populus alba x Populus x berolinensis</name>
    <dbReference type="NCBI Taxonomy" id="444605"/>
    <lineage>
        <taxon>Eukaryota</taxon>
        <taxon>Viridiplantae</taxon>
        <taxon>Streptophyta</taxon>
        <taxon>Embryophyta</taxon>
        <taxon>Tracheophyta</taxon>
        <taxon>Spermatophyta</taxon>
        <taxon>Magnoliopsida</taxon>
        <taxon>eudicotyledons</taxon>
        <taxon>Gunneridae</taxon>
        <taxon>Pentapetalae</taxon>
        <taxon>rosids</taxon>
        <taxon>fabids</taxon>
        <taxon>Malpighiales</taxon>
        <taxon>Salicaceae</taxon>
        <taxon>Saliceae</taxon>
        <taxon>Populus</taxon>
    </lineage>
</organism>
<feature type="compositionally biased region" description="Low complexity" evidence="1">
    <location>
        <begin position="1"/>
        <end position="17"/>
    </location>
</feature>